<keyword evidence="2" id="KW-1185">Reference proteome</keyword>
<dbReference type="Pfam" id="PF14552">
    <property type="entry name" value="Tautomerase_2"/>
    <property type="match status" value="1"/>
</dbReference>
<protein>
    <submittedName>
        <fullName evidence="1">4-oxalocrotonate tautomerase</fullName>
    </submittedName>
</protein>
<dbReference type="PANTHER" id="PTHR38460">
    <property type="entry name" value="TAUTOMERASE YOLI-RELATED"/>
    <property type="match status" value="1"/>
</dbReference>
<dbReference type="AlphaFoldDB" id="A0A161P5U4"/>
<evidence type="ECO:0000313" key="1">
    <source>
        <dbReference type="EMBL" id="KYG25583.1"/>
    </source>
</evidence>
<reference evidence="1" key="1">
    <citation type="submission" date="2016-02" db="EMBL/GenBank/DDBJ databases">
        <title>Genome sequence of Bacillus trypoxylicola KCTC 13244(T).</title>
        <authorList>
            <person name="Jeong H."/>
            <person name="Park S.-H."/>
            <person name="Choi S.-K."/>
        </authorList>
    </citation>
    <scope>NUCLEOTIDE SEQUENCE [LARGE SCALE GENOMIC DNA]</scope>
    <source>
        <strain evidence="1">KCTC 13244</strain>
    </source>
</reference>
<proteinExistence type="predicted"/>
<name>A0A161P5U4_9BACI</name>
<evidence type="ECO:0000313" key="2">
    <source>
        <dbReference type="Proteomes" id="UP000075806"/>
    </source>
</evidence>
<dbReference type="SUPFAM" id="SSF55331">
    <property type="entry name" value="Tautomerase/MIF"/>
    <property type="match status" value="1"/>
</dbReference>
<dbReference type="PANTHER" id="PTHR38460:SF1">
    <property type="entry name" value="TAUTOMERASE YOLI-RELATED"/>
    <property type="match status" value="1"/>
</dbReference>
<sequence>MAQIKIYGLKAALNPIKKSLSEVIHDCMVQSLKLPVDKKFHRYFPIDKEDFYFPNDKSESYTIVEISMFQGRTVEAKKQLITQLFQTIKSEVGISPEDLEITIFETPMYHWGIRGLPGDELKLNYVVDV</sequence>
<dbReference type="Proteomes" id="UP000075806">
    <property type="component" value="Unassembled WGS sequence"/>
</dbReference>
<gene>
    <name evidence="1" type="ORF">AZF04_13935</name>
</gene>
<dbReference type="Gene3D" id="3.30.429.10">
    <property type="entry name" value="Macrophage Migration Inhibitory Factor"/>
    <property type="match status" value="1"/>
</dbReference>
<dbReference type="STRING" id="519424.AZF04_13935"/>
<dbReference type="RefSeq" id="WP_045482080.1">
    <property type="nucleotide sequence ID" value="NZ_LTAO01000040.1"/>
</dbReference>
<comment type="caution">
    <text evidence="1">The sequence shown here is derived from an EMBL/GenBank/DDBJ whole genome shotgun (WGS) entry which is preliminary data.</text>
</comment>
<accession>A0A161P5U4</accession>
<dbReference type="InterPro" id="IPR014347">
    <property type="entry name" value="Tautomerase/MIF_sf"/>
</dbReference>
<dbReference type="OrthoDB" id="9804765at2"/>
<organism evidence="1 2">
    <name type="scientific">Alkalihalobacillus trypoxylicola</name>
    <dbReference type="NCBI Taxonomy" id="519424"/>
    <lineage>
        <taxon>Bacteria</taxon>
        <taxon>Bacillati</taxon>
        <taxon>Bacillota</taxon>
        <taxon>Bacilli</taxon>
        <taxon>Bacillales</taxon>
        <taxon>Bacillaceae</taxon>
        <taxon>Alkalihalobacillus</taxon>
    </lineage>
</organism>
<dbReference type="InterPro" id="IPR037479">
    <property type="entry name" value="Tauto_MSAD"/>
</dbReference>
<dbReference type="EMBL" id="LTAO01000040">
    <property type="protein sequence ID" value="KYG25583.1"/>
    <property type="molecule type" value="Genomic_DNA"/>
</dbReference>